<dbReference type="Proteomes" id="UP000609651">
    <property type="component" value="Unassembled WGS sequence"/>
</dbReference>
<keyword evidence="1" id="KW-0812">Transmembrane</keyword>
<feature type="transmembrane region" description="Helical" evidence="1">
    <location>
        <begin position="334"/>
        <end position="353"/>
    </location>
</feature>
<dbReference type="RefSeq" id="WP_171183858.1">
    <property type="nucleotide sequence ID" value="NZ_WTPX01000014.1"/>
</dbReference>
<feature type="transmembrane region" description="Helical" evidence="1">
    <location>
        <begin position="231"/>
        <end position="256"/>
    </location>
</feature>
<feature type="transmembrane region" description="Helical" evidence="1">
    <location>
        <begin position="288"/>
        <end position="313"/>
    </location>
</feature>
<feature type="transmembrane region" description="Helical" evidence="1">
    <location>
        <begin position="191"/>
        <end position="210"/>
    </location>
</feature>
<evidence type="ECO:0000313" key="3">
    <source>
        <dbReference type="Proteomes" id="UP000609651"/>
    </source>
</evidence>
<organism evidence="2 3">
    <name type="scientific">Alienimonas chondri</name>
    <dbReference type="NCBI Taxonomy" id="2681879"/>
    <lineage>
        <taxon>Bacteria</taxon>
        <taxon>Pseudomonadati</taxon>
        <taxon>Planctomycetota</taxon>
        <taxon>Planctomycetia</taxon>
        <taxon>Planctomycetales</taxon>
        <taxon>Planctomycetaceae</taxon>
        <taxon>Alienimonas</taxon>
    </lineage>
</organism>
<dbReference type="EMBL" id="WTPX01000014">
    <property type="protein sequence ID" value="NNJ24658.1"/>
    <property type="molecule type" value="Genomic_DNA"/>
</dbReference>
<feature type="transmembrane region" description="Helical" evidence="1">
    <location>
        <begin position="134"/>
        <end position="157"/>
    </location>
</feature>
<evidence type="ECO:0000313" key="2">
    <source>
        <dbReference type="EMBL" id="NNJ24658.1"/>
    </source>
</evidence>
<accession>A0ABX1V9A0</accession>
<evidence type="ECO:0008006" key="4">
    <source>
        <dbReference type="Google" id="ProtNLM"/>
    </source>
</evidence>
<reference evidence="2 3" key="1">
    <citation type="journal article" date="2020" name="Syst. Appl. Microbiol.">
        <title>Alienimonas chondri sp. nov., a novel planctomycete isolated from the biofilm of the red alga Chondrus crispus.</title>
        <authorList>
            <person name="Vitorino I."/>
            <person name="Albuquerque L."/>
            <person name="Wiegand S."/>
            <person name="Kallscheuer N."/>
            <person name="da Costa M.S."/>
            <person name="Lobo-da-Cunha A."/>
            <person name="Jogler C."/>
            <person name="Lage O.M."/>
        </authorList>
    </citation>
    <scope>NUCLEOTIDE SEQUENCE [LARGE SCALE GENOMIC DNA]</scope>
    <source>
        <strain evidence="2 3">LzC2</strain>
    </source>
</reference>
<sequence>MSADDPQDSFSDPTPPRIDGDRVMFACATCGKELLTLRSRAGQTTSCPQCGDPVTVPDTGFVPDQIEPPDFVNCPMCGADNPRGAKTCSVCGERLQTETPPEVDPRGTRFRRRVGTVSLGETFSRGWELCTEHFGILLGGAALVGVLLMVAGCFIGGPLGVVAQVANGNFGQPPRRASVEDALVMTGVNQIAQVLTTAITALLFAGYVRLRLNLARRGRAKIDDLFNEREVWASAALTSIVYNVLLAMPGVILWAIASAGDGGMRAIGFDPIMQPGIPGMVMFDFDPVLAPISLVVFLVQMVIGVFFWPYLFLCVDYKMSGLTPLSAAWEATKGSRLALLGLTIIQGIIMFVASLPCGLGLLLAGPYICALNIAAYEQISGNHAVGRQREE</sequence>
<keyword evidence="3" id="KW-1185">Reference proteome</keyword>
<keyword evidence="1" id="KW-0472">Membrane</keyword>
<comment type="caution">
    <text evidence="2">The sequence shown here is derived from an EMBL/GenBank/DDBJ whole genome shotgun (WGS) entry which is preliminary data.</text>
</comment>
<gene>
    <name evidence="2" type="ORF">LzC2_07170</name>
</gene>
<evidence type="ECO:0000256" key="1">
    <source>
        <dbReference type="SAM" id="Phobius"/>
    </source>
</evidence>
<proteinExistence type="predicted"/>
<protein>
    <recommendedName>
        <fullName evidence="4">Zinc ribbon domain-containing protein</fullName>
    </recommendedName>
</protein>
<name>A0ABX1V9A0_9PLAN</name>
<keyword evidence="1" id="KW-1133">Transmembrane helix</keyword>